<name>A0AAE0P5N8_9PEZI</name>
<comment type="caution">
    <text evidence="2">The sequence shown here is derived from an EMBL/GenBank/DDBJ whole genome shotgun (WGS) entry which is preliminary data.</text>
</comment>
<protein>
    <submittedName>
        <fullName evidence="2">Uncharacterized protein</fullName>
    </submittedName>
</protein>
<accession>A0AAE0P5N8</accession>
<reference evidence="2" key="2">
    <citation type="submission" date="2023-06" db="EMBL/GenBank/DDBJ databases">
        <authorList>
            <consortium name="Lawrence Berkeley National Laboratory"/>
            <person name="Haridas S."/>
            <person name="Hensen N."/>
            <person name="Bonometti L."/>
            <person name="Westerberg I."/>
            <person name="Brannstrom I.O."/>
            <person name="Guillou S."/>
            <person name="Cros-Aarteil S."/>
            <person name="Calhoun S."/>
            <person name="Kuo A."/>
            <person name="Mondo S."/>
            <person name="Pangilinan J."/>
            <person name="Riley R."/>
            <person name="LaButti K."/>
            <person name="Andreopoulos B."/>
            <person name="Lipzen A."/>
            <person name="Chen C."/>
            <person name="Yanf M."/>
            <person name="Daum C."/>
            <person name="Ng V."/>
            <person name="Clum A."/>
            <person name="Steindorff A."/>
            <person name="Ohm R."/>
            <person name="Martin F."/>
            <person name="Silar P."/>
            <person name="Natvig D."/>
            <person name="Lalanne C."/>
            <person name="Gautier V."/>
            <person name="Ament-velasquez S.L."/>
            <person name="Kruys A."/>
            <person name="Hutchinson M.I."/>
            <person name="Powell A.J."/>
            <person name="Barry K."/>
            <person name="Miller A.N."/>
            <person name="Grigoriev I.V."/>
            <person name="Debuchy R."/>
            <person name="Gladieux P."/>
            <person name="Thoren M.H."/>
            <person name="Johannesson H."/>
        </authorList>
    </citation>
    <scope>NUCLEOTIDE SEQUENCE</scope>
    <source>
        <strain evidence="2">CBS 232.78</strain>
    </source>
</reference>
<evidence type="ECO:0000256" key="1">
    <source>
        <dbReference type="SAM" id="MobiDB-lite"/>
    </source>
</evidence>
<dbReference type="EMBL" id="JAULSW010000001">
    <property type="protein sequence ID" value="KAK3393822.1"/>
    <property type="molecule type" value="Genomic_DNA"/>
</dbReference>
<sequence>METQSRLRPSLRPLWTEHRGHLSPPLSYSSRSEHHGLPSPAGLYSSRSEHYGHPVSPGPLTSRSQLYSPSMRSPNMPSPMYPNSPGYDHTMRRHERAMVESLDQRERGRPSPYEARNAQSVTQNANRSLFPIAEQSASSRRAPVDNRSPPLRHPGRSPRSPGLLLPRPRPSLAAETRSILLSGVSDSQSVSERRQSLPPSFPAPRRSSQQVLQELQAWGHVYFGNASDANCFVSALAVRRPSEVSSADEEKEKKDLPRHGKVTIRARVRPCALDRKPFLLHRTFDIDELRATVPEPSPGLPPSSRRFSADLSRRGSQTDQDRRKSLIPGKDTAAHIDKSPVRSTNTVPIHLRYARAYFPMIAALIYSGHIQSRDIIDLPLPRPEAWAQTVAYAYTGQGELTDAIKQNILYLGGKV</sequence>
<proteinExistence type="predicted"/>
<keyword evidence="3" id="KW-1185">Reference proteome</keyword>
<feature type="compositionally biased region" description="Polar residues" evidence="1">
    <location>
        <begin position="117"/>
        <end position="127"/>
    </location>
</feature>
<evidence type="ECO:0000313" key="2">
    <source>
        <dbReference type="EMBL" id="KAK3393822.1"/>
    </source>
</evidence>
<evidence type="ECO:0000313" key="3">
    <source>
        <dbReference type="Proteomes" id="UP001285441"/>
    </source>
</evidence>
<feature type="region of interest" description="Disordered" evidence="1">
    <location>
        <begin position="183"/>
        <end position="208"/>
    </location>
</feature>
<dbReference type="AlphaFoldDB" id="A0AAE0P5N8"/>
<feature type="region of interest" description="Disordered" evidence="1">
    <location>
        <begin position="1"/>
        <end position="169"/>
    </location>
</feature>
<feature type="compositionally biased region" description="Basic and acidic residues" evidence="1">
    <location>
        <begin position="96"/>
        <end position="109"/>
    </location>
</feature>
<dbReference type="Proteomes" id="UP001285441">
    <property type="component" value="Unassembled WGS sequence"/>
</dbReference>
<organism evidence="2 3">
    <name type="scientific">Podospora didyma</name>
    <dbReference type="NCBI Taxonomy" id="330526"/>
    <lineage>
        <taxon>Eukaryota</taxon>
        <taxon>Fungi</taxon>
        <taxon>Dikarya</taxon>
        <taxon>Ascomycota</taxon>
        <taxon>Pezizomycotina</taxon>
        <taxon>Sordariomycetes</taxon>
        <taxon>Sordariomycetidae</taxon>
        <taxon>Sordariales</taxon>
        <taxon>Podosporaceae</taxon>
        <taxon>Podospora</taxon>
    </lineage>
</organism>
<gene>
    <name evidence="2" type="ORF">B0H63DRAFT_29426</name>
</gene>
<reference evidence="2" key="1">
    <citation type="journal article" date="2023" name="Mol. Phylogenet. Evol.">
        <title>Genome-scale phylogeny and comparative genomics of the fungal order Sordariales.</title>
        <authorList>
            <person name="Hensen N."/>
            <person name="Bonometti L."/>
            <person name="Westerberg I."/>
            <person name="Brannstrom I.O."/>
            <person name="Guillou S."/>
            <person name="Cros-Aarteil S."/>
            <person name="Calhoun S."/>
            <person name="Haridas S."/>
            <person name="Kuo A."/>
            <person name="Mondo S."/>
            <person name="Pangilinan J."/>
            <person name="Riley R."/>
            <person name="LaButti K."/>
            <person name="Andreopoulos B."/>
            <person name="Lipzen A."/>
            <person name="Chen C."/>
            <person name="Yan M."/>
            <person name="Daum C."/>
            <person name="Ng V."/>
            <person name="Clum A."/>
            <person name="Steindorff A."/>
            <person name="Ohm R.A."/>
            <person name="Martin F."/>
            <person name="Silar P."/>
            <person name="Natvig D.O."/>
            <person name="Lalanne C."/>
            <person name="Gautier V."/>
            <person name="Ament-Velasquez S.L."/>
            <person name="Kruys A."/>
            <person name="Hutchinson M.I."/>
            <person name="Powell A.J."/>
            <person name="Barry K."/>
            <person name="Miller A.N."/>
            <person name="Grigoriev I.V."/>
            <person name="Debuchy R."/>
            <person name="Gladieux P."/>
            <person name="Hiltunen Thoren M."/>
            <person name="Johannesson H."/>
        </authorList>
    </citation>
    <scope>NUCLEOTIDE SEQUENCE</scope>
    <source>
        <strain evidence="2">CBS 232.78</strain>
    </source>
</reference>
<feature type="compositionally biased region" description="Low complexity" evidence="1">
    <location>
        <begin position="157"/>
        <end position="169"/>
    </location>
</feature>
<feature type="region of interest" description="Disordered" evidence="1">
    <location>
        <begin position="290"/>
        <end position="339"/>
    </location>
</feature>